<feature type="compositionally biased region" description="Basic and acidic residues" evidence="1">
    <location>
        <begin position="27"/>
        <end position="37"/>
    </location>
</feature>
<accession>A0A165KPV9</accession>
<dbReference type="AlphaFoldDB" id="A0A165KPV9"/>
<reference evidence="2 3" key="1">
    <citation type="journal article" date="2016" name="Mol. Biol. Evol.">
        <title>Comparative Genomics of Early-Diverging Mushroom-Forming Fungi Provides Insights into the Origins of Lignocellulose Decay Capabilities.</title>
        <authorList>
            <person name="Nagy L.G."/>
            <person name="Riley R."/>
            <person name="Tritt A."/>
            <person name="Adam C."/>
            <person name="Daum C."/>
            <person name="Floudas D."/>
            <person name="Sun H."/>
            <person name="Yadav J.S."/>
            <person name="Pangilinan J."/>
            <person name="Larsson K.H."/>
            <person name="Matsuura K."/>
            <person name="Barry K."/>
            <person name="Labutti K."/>
            <person name="Kuo R."/>
            <person name="Ohm R.A."/>
            <person name="Bhattacharya S.S."/>
            <person name="Shirouzu T."/>
            <person name="Yoshinaga Y."/>
            <person name="Martin F.M."/>
            <person name="Grigoriev I.V."/>
            <person name="Hibbett D.S."/>
        </authorList>
    </citation>
    <scope>NUCLEOTIDE SEQUENCE [LARGE SCALE GENOMIC DNA]</scope>
    <source>
        <strain evidence="2 3">HHB12029</strain>
    </source>
</reference>
<dbReference type="Proteomes" id="UP000077266">
    <property type="component" value="Unassembled WGS sequence"/>
</dbReference>
<organism evidence="2 3">
    <name type="scientific">Exidia glandulosa HHB12029</name>
    <dbReference type="NCBI Taxonomy" id="1314781"/>
    <lineage>
        <taxon>Eukaryota</taxon>
        <taxon>Fungi</taxon>
        <taxon>Dikarya</taxon>
        <taxon>Basidiomycota</taxon>
        <taxon>Agaricomycotina</taxon>
        <taxon>Agaricomycetes</taxon>
        <taxon>Auriculariales</taxon>
        <taxon>Exidiaceae</taxon>
        <taxon>Exidia</taxon>
    </lineage>
</organism>
<feature type="compositionally biased region" description="Low complexity" evidence="1">
    <location>
        <begin position="107"/>
        <end position="120"/>
    </location>
</feature>
<feature type="compositionally biased region" description="Low complexity" evidence="1">
    <location>
        <begin position="61"/>
        <end position="71"/>
    </location>
</feature>
<sequence>MAPPVKYATEEEKREARIASKKRYYQRHKEAEQEKARLRWRARKQRERYSSSAYGSPETCSSTSPQASPSPASSPPLSPPEVDDFPGTPHDREAQTLMVIPSSHIGLSPNSLSSLPSPKSTTRDTHSVPSTTPKPVIPDNAASLASPTVNDIERPLSPSDRFLLGRFRPPAWPTLSHSARPPSPYDASAGAPLSNQSPKLAASSAPVSAA</sequence>
<dbReference type="InParanoid" id="A0A165KPV9"/>
<proteinExistence type="predicted"/>
<feature type="compositionally biased region" description="Basic and acidic residues" evidence="1">
    <location>
        <begin position="8"/>
        <end position="18"/>
    </location>
</feature>
<dbReference type="EMBL" id="KV425940">
    <property type="protein sequence ID" value="KZV96670.1"/>
    <property type="molecule type" value="Genomic_DNA"/>
</dbReference>
<dbReference type="OrthoDB" id="2607155at2759"/>
<feature type="region of interest" description="Disordered" evidence="1">
    <location>
        <begin position="1"/>
        <end position="210"/>
    </location>
</feature>
<protein>
    <submittedName>
        <fullName evidence="2">Uncharacterized protein</fullName>
    </submittedName>
</protein>
<keyword evidence="3" id="KW-1185">Reference proteome</keyword>
<feature type="compositionally biased region" description="Polar residues" evidence="1">
    <location>
        <begin position="50"/>
        <end position="60"/>
    </location>
</feature>
<evidence type="ECO:0000313" key="2">
    <source>
        <dbReference type="EMBL" id="KZV96670.1"/>
    </source>
</evidence>
<gene>
    <name evidence="2" type="ORF">EXIGLDRAFT_732697</name>
</gene>
<name>A0A165KPV9_EXIGL</name>
<evidence type="ECO:0000313" key="3">
    <source>
        <dbReference type="Proteomes" id="UP000077266"/>
    </source>
</evidence>
<evidence type="ECO:0000256" key="1">
    <source>
        <dbReference type="SAM" id="MobiDB-lite"/>
    </source>
</evidence>